<reference evidence="6" key="1">
    <citation type="journal article" date="2020" name="Stud. Mycol.">
        <title>101 Dothideomycetes genomes: a test case for predicting lifestyles and emergence of pathogens.</title>
        <authorList>
            <person name="Haridas S."/>
            <person name="Albert R."/>
            <person name="Binder M."/>
            <person name="Bloem J."/>
            <person name="Labutti K."/>
            <person name="Salamov A."/>
            <person name="Andreopoulos B."/>
            <person name="Baker S."/>
            <person name="Barry K."/>
            <person name="Bills G."/>
            <person name="Bluhm B."/>
            <person name="Cannon C."/>
            <person name="Castanera R."/>
            <person name="Culley D."/>
            <person name="Daum C."/>
            <person name="Ezra D."/>
            <person name="Gonzalez J."/>
            <person name="Henrissat B."/>
            <person name="Kuo A."/>
            <person name="Liang C."/>
            <person name="Lipzen A."/>
            <person name="Lutzoni F."/>
            <person name="Magnuson J."/>
            <person name="Mondo S."/>
            <person name="Nolan M."/>
            <person name="Ohm R."/>
            <person name="Pangilinan J."/>
            <person name="Park H.-J."/>
            <person name="Ramirez L."/>
            <person name="Alfaro M."/>
            <person name="Sun H."/>
            <person name="Tritt A."/>
            <person name="Yoshinaga Y."/>
            <person name="Zwiers L.-H."/>
            <person name="Turgeon B."/>
            <person name="Goodwin S."/>
            <person name="Spatafora J."/>
            <person name="Crous P."/>
            <person name="Grigoriev I."/>
        </authorList>
    </citation>
    <scope>NUCLEOTIDE SEQUENCE</scope>
    <source>
        <strain evidence="6">ATCC 16933</strain>
    </source>
</reference>
<comment type="similarity">
    <text evidence="2">Belongs to the CWC22 family.</text>
</comment>
<dbReference type="InterPro" id="IPR003890">
    <property type="entry name" value="MIF4G-like_typ-3"/>
</dbReference>
<sequence>MRQRTSRGPKLPRELLDKIEGTSGGRSVGRPASNRKQRRKAEREQKKAHRRRTPGDTGIGVSQDDDELGLSEEQSSESTSPPQRLRPFSTNLQPTKSILKRAPEAEPAEQSHDDDHSVPAKAISRTLKNKLQDDDNEIAALEKRLGIKSKKKLPKSFEDDGLDDILGDTGGYGSDDSVGTKRKRPGDGDWFNAKRRKAQMANGTVENAAGMDDNENDFGGLSSSGSVDEDSILGETEDEENSEDKDETMVDSIEEELGNFSAEIGDDGNEGDCDAFDSEEISTAEPKNQRENPYVPPVPKDAAHTAKYVPPSLRAPSSSEQESLFRLRKQIQGLLNRISEANMVSIVRDIEQLYQNNPRQHVSSCLIDLLMILVCDRTSLNDTFLLLHAGFAVAIYKVVGMDFGAILVERVVADFDKFYGMHNSYGSGKETSNIITFAAELYNFQMIGSKLMFGYIRHFLEELSEVNTELLLRVIRNAGSQLRQDDPTALKDIVSFQQQAIAKIGHSNLSVRTKFMIETLNDLKNNRMKTGQSTSALHQEHATRMKKMLGSLNSRTRATEPLQVSLDDVRDAEKRGKWWLVGASWRNETNDKSFQVNEKEKPTKKMGMEPDEFGSGTTDIMQLAREQRMNTDIRRAIFVAILSGTDYNDAYQRLSKLKLKKAQEQEIPRVLTHCVSEELTYNPYYALIARKLCAERRFKYAFQFTLWDLFKRIGEKGSDEDNEALEDKLGESLGTRKVVNLAKFFGSIISASVLSIAVLKPLKLPYLGSKGKTFVEILMITTILESQKQYANKQDEKALLAAFSQGDLPASASEGLQLFLRKVVAKSDLVGNKADRQTVKWGSKLVANKLEERVFNGGQEIGSDR</sequence>
<dbReference type="Gene3D" id="1.25.40.180">
    <property type="match status" value="1"/>
</dbReference>
<dbReference type="Proteomes" id="UP000799766">
    <property type="component" value="Unassembled WGS sequence"/>
</dbReference>
<dbReference type="SMART" id="SM00544">
    <property type="entry name" value="MA3"/>
    <property type="match status" value="1"/>
</dbReference>
<dbReference type="FunFam" id="1.25.40.180:FF:000050">
    <property type="entry name" value="Nuclear protein (Sgd1), putative"/>
    <property type="match status" value="1"/>
</dbReference>
<evidence type="ECO:0000313" key="7">
    <source>
        <dbReference type="Proteomes" id="UP000799766"/>
    </source>
</evidence>
<dbReference type="InterPro" id="IPR050781">
    <property type="entry name" value="CWC22_splicing_factor"/>
</dbReference>
<evidence type="ECO:0000256" key="1">
    <source>
        <dbReference type="ARBA" id="ARBA00004604"/>
    </source>
</evidence>
<evidence type="ECO:0000313" key="6">
    <source>
        <dbReference type="EMBL" id="KAF2457612.1"/>
    </source>
</evidence>
<proteinExistence type="inferred from homology"/>
<organism evidence="6 7">
    <name type="scientific">Lineolata rhizophorae</name>
    <dbReference type="NCBI Taxonomy" id="578093"/>
    <lineage>
        <taxon>Eukaryota</taxon>
        <taxon>Fungi</taxon>
        <taxon>Dikarya</taxon>
        <taxon>Ascomycota</taxon>
        <taxon>Pezizomycotina</taxon>
        <taxon>Dothideomycetes</taxon>
        <taxon>Dothideomycetes incertae sedis</taxon>
        <taxon>Lineolatales</taxon>
        <taxon>Lineolataceae</taxon>
        <taxon>Lineolata</taxon>
    </lineage>
</organism>
<dbReference type="GO" id="GO:0003723">
    <property type="term" value="F:RNA binding"/>
    <property type="evidence" value="ECO:0007669"/>
    <property type="project" value="InterPro"/>
</dbReference>
<feature type="compositionally biased region" description="Basic and acidic residues" evidence="4">
    <location>
        <begin position="101"/>
        <end position="118"/>
    </location>
</feature>
<dbReference type="GO" id="GO:0042274">
    <property type="term" value="P:ribosomal small subunit biogenesis"/>
    <property type="evidence" value="ECO:0007669"/>
    <property type="project" value="TreeGrafter"/>
</dbReference>
<keyword evidence="3" id="KW-0539">Nucleus</keyword>
<dbReference type="AlphaFoldDB" id="A0A6A6P1K5"/>
<dbReference type="InterPro" id="IPR003891">
    <property type="entry name" value="Initiation_fac_eIF4g_MI"/>
</dbReference>
<feature type="region of interest" description="Disordered" evidence="4">
    <location>
        <begin position="281"/>
        <end position="303"/>
    </location>
</feature>
<feature type="compositionally biased region" description="Basic and acidic residues" evidence="4">
    <location>
        <begin position="11"/>
        <end position="20"/>
    </location>
</feature>
<feature type="compositionally biased region" description="Acidic residues" evidence="4">
    <location>
        <begin position="227"/>
        <end position="246"/>
    </location>
</feature>
<evidence type="ECO:0000256" key="4">
    <source>
        <dbReference type="SAM" id="MobiDB-lite"/>
    </source>
</evidence>
<keyword evidence="7" id="KW-1185">Reference proteome</keyword>
<dbReference type="SMART" id="SM00543">
    <property type="entry name" value="MIF4G"/>
    <property type="match status" value="1"/>
</dbReference>
<dbReference type="SUPFAM" id="SSF48371">
    <property type="entry name" value="ARM repeat"/>
    <property type="match status" value="1"/>
</dbReference>
<dbReference type="EMBL" id="MU001680">
    <property type="protein sequence ID" value="KAF2457612.1"/>
    <property type="molecule type" value="Genomic_DNA"/>
</dbReference>
<dbReference type="PANTHER" id="PTHR18034">
    <property type="entry name" value="CELL CYCLE CONTROL PROTEIN CWF22-RELATED"/>
    <property type="match status" value="1"/>
</dbReference>
<dbReference type="GO" id="GO:0005730">
    <property type="term" value="C:nucleolus"/>
    <property type="evidence" value="ECO:0007669"/>
    <property type="project" value="UniProtKB-SubCell"/>
</dbReference>
<dbReference type="Pfam" id="PF02847">
    <property type="entry name" value="MA3"/>
    <property type="match status" value="1"/>
</dbReference>
<evidence type="ECO:0000256" key="2">
    <source>
        <dbReference type="ARBA" id="ARBA00006856"/>
    </source>
</evidence>
<comment type="subcellular location">
    <subcellularLocation>
        <location evidence="1">Nucleus</location>
        <location evidence="1">Nucleolus</location>
    </subcellularLocation>
</comment>
<feature type="compositionally biased region" description="Low complexity" evidence="4">
    <location>
        <begin position="71"/>
        <end position="80"/>
    </location>
</feature>
<protein>
    <recommendedName>
        <fullName evidence="5">MI domain-containing protein</fullName>
    </recommendedName>
</protein>
<dbReference type="Pfam" id="PF02854">
    <property type="entry name" value="MIF4G"/>
    <property type="match status" value="1"/>
</dbReference>
<name>A0A6A6P1K5_9PEZI</name>
<gene>
    <name evidence="6" type="ORF">BDY21DRAFT_303797</name>
</gene>
<dbReference type="PROSITE" id="PS51366">
    <property type="entry name" value="MI"/>
    <property type="match status" value="1"/>
</dbReference>
<feature type="domain" description="MI" evidence="5">
    <location>
        <begin position="632"/>
        <end position="764"/>
    </location>
</feature>
<evidence type="ECO:0000259" key="5">
    <source>
        <dbReference type="PROSITE" id="PS51366"/>
    </source>
</evidence>
<dbReference type="OrthoDB" id="361797at2759"/>
<evidence type="ECO:0000256" key="3">
    <source>
        <dbReference type="ARBA" id="ARBA00023242"/>
    </source>
</evidence>
<feature type="compositionally biased region" description="Basic and acidic residues" evidence="4">
    <location>
        <begin position="597"/>
        <end position="608"/>
    </location>
</feature>
<feature type="region of interest" description="Disordered" evidence="4">
    <location>
        <begin position="596"/>
        <end position="615"/>
    </location>
</feature>
<feature type="compositionally biased region" description="Basic residues" evidence="4">
    <location>
        <begin position="33"/>
        <end position="52"/>
    </location>
</feature>
<accession>A0A6A6P1K5</accession>
<dbReference type="InterPro" id="IPR016024">
    <property type="entry name" value="ARM-type_fold"/>
</dbReference>
<dbReference type="PANTHER" id="PTHR18034:SF4">
    <property type="entry name" value="NUCLEOLAR MIF4G DOMAIN-CONTAINING PROTEIN 1"/>
    <property type="match status" value="1"/>
</dbReference>
<feature type="region of interest" description="Disordered" evidence="4">
    <location>
        <begin position="1"/>
        <end position="249"/>
    </location>
</feature>